<protein>
    <submittedName>
        <fullName evidence="1">Uncharacterized protein</fullName>
    </submittedName>
</protein>
<sequence>MPDDSFAEIFASYLGLPSPAMRAFTMDPAKPYFIGRAGREQRIDKYGDVVAQTEVKGGDFRRSHNELKILLNGMMKHAGFYTAVEARNMFQGKIPARYLDPYCTQHSTVNEIIPDILIHNYKDDSGKSRTACLPAIIDLKTLRVDKGQHMYKSGIHGGRTIIKAVEKKANRVRTDYKTRVGRLDDKFAANDQHKPFTTAYTNTFATGGIMPVICGAFGEMNKATHLLVIKCAKHAAAHQDNSDITPEEVTSAKGSPYSLILSQFRRAFGCLSMRAAADEKLRKIMLIRSSRFEANQAAHNSTSNHRSKFNPRSPGWYDNFRNETFHDAFFRYRTSYDNFAYAGDPIETTAQTTIADLNVPTY</sequence>
<reference evidence="1" key="1">
    <citation type="submission" date="2021-01" db="EMBL/GenBank/DDBJ databases">
        <authorList>
            <person name="Corre E."/>
            <person name="Pelletier E."/>
            <person name="Niang G."/>
            <person name="Scheremetjew M."/>
            <person name="Finn R."/>
            <person name="Kale V."/>
            <person name="Holt S."/>
            <person name="Cochrane G."/>
            <person name="Meng A."/>
            <person name="Brown T."/>
            <person name="Cohen L."/>
        </authorList>
    </citation>
    <scope>NUCLEOTIDE SEQUENCE</scope>
    <source>
        <strain evidence="1">MM31A-1</strain>
    </source>
</reference>
<gene>
    <name evidence="1" type="ORF">CDEB00056_LOCUS12442</name>
</gene>
<name>A0A7S3Q6P7_9STRA</name>
<organism evidence="1">
    <name type="scientific">Chaetoceros debilis</name>
    <dbReference type="NCBI Taxonomy" id="122233"/>
    <lineage>
        <taxon>Eukaryota</taxon>
        <taxon>Sar</taxon>
        <taxon>Stramenopiles</taxon>
        <taxon>Ochrophyta</taxon>
        <taxon>Bacillariophyta</taxon>
        <taxon>Coscinodiscophyceae</taxon>
        <taxon>Chaetocerotophycidae</taxon>
        <taxon>Chaetocerotales</taxon>
        <taxon>Chaetocerotaceae</taxon>
        <taxon>Chaetoceros</taxon>
    </lineage>
</organism>
<proteinExistence type="predicted"/>
<dbReference type="EMBL" id="HBIO01016153">
    <property type="protein sequence ID" value="CAE0467590.1"/>
    <property type="molecule type" value="Transcribed_RNA"/>
</dbReference>
<dbReference type="AlphaFoldDB" id="A0A7S3Q6P7"/>
<evidence type="ECO:0000313" key="1">
    <source>
        <dbReference type="EMBL" id="CAE0467590.1"/>
    </source>
</evidence>
<accession>A0A7S3Q6P7</accession>